<feature type="non-terminal residue" evidence="2">
    <location>
        <position position="108"/>
    </location>
</feature>
<feature type="region of interest" description="Disordered" evidence="1">
    <location>
        <begin position="1"/>
        <end position="36"/>
    </location>
</feature>
<feature type="non-terminal residue" evidence="2">
    <location>
        <position position="1"/>
    </location>
</feature>
<name>A0A6J4QMQ0_9PSEU</name>
<dbReference type="EMBL" id="CADCUS010000637">
    <property type="protein sequence ID" value="CAA9449348.1"/>
    <property type="molecule type" value="Genomic_DNA"/>
</dbReference>
<sequence>DLRDRRALRRPARQGVHRRVPGGLHLRGRPDDVHPPRRVRRLRGVRAGLPGRGHLLRGRRARAVDGVHQGQRRLVRRPGQPGRGVEGRQGRPRRRAGREPAAPAARRV</sequence>
<dbReference type="AlphaFoldDB" id="A0A6J4QMQ0"/>
<evidence type="ECO:0000313" key="2">
    <source>
        <dbReference type="EMBL" id="CAA9449348.1"/>
    </source>
</evidence>
<feature type="region of interest" description="Disordered" evidence="1">
    <location>
        <begin position="64"/>
        <end position="108"/>
    </location>
</feature>
<feature type="compositionally biased region" description="Basic residues" evidence="1">
    <location>
        <begin position="1"/>
        <end position="20"/>
    </location>
</feature>
<evidence type="ECO:0000256" key="1">
    <source>
        <dbReference type="SAM" id="MobiDB-lite"/>
    </source>
</evidence>
<organism evidence="2">
    <name type="scientific">uncultured Pseudonocardia sp</name>
    <dbReference type="NCBI Taxonomy" id="211455"/>
    <lineage>
        <taxon>Bacteria</taxon>
        <taxon>Bacillati</taxon>
        <taxon>Actinomycetota</taxon>
        <taxon>Actinomycetes</taxon>
        <taxon>Pseudonocardiales</taxon>
        <taxon>Pseudonocardiaceae</taxon>
        <taxon>Pseudonocardia</taxon>
        <taxon>environmental samples</taxon>
    </lineage>
</organism>
<reference evidence="2" key="1">
    <citation type="submission" date="2020-02" db="EMBL/GenBank/DDBJ databases">
        <authorList>
            <person name="Meier V. D."/>
        </authorList>
    </citation>
    <scope>NUCLEOTIDE SEQUENCE</scope>
    <source>
        <strain evidence="2">AVDCRST_MAG66</strain>
    </source>
</reference>
<gene>
    <name evidence="2" type="ORF">AVDCRST_MAG66-4727</name>
</gene>
<feature type="compositionally biased region" description="Low complexity" evidence="1">
    <location>
        <begin position="99"/>
        <end position="108"/>
    </location>
</feature>
<accession>A0A6J4QMQ0</accession>
<protein>
    <submittedName>
        <fullName evidence="2">4Fe-4S ferredoxin, iron-sulfur binding</fullName>
    </submittedName>
</protein>
<proteinExistence type="predicted"/>